<dbReference type="AlphaFoldDB" id="A0A6A6FFX6"/>
<dbReference type="Proteomes" id="UP000799539">
    <property type="component" value="Unassembled WGS sequence"/>
</dbReference>
<accession>A0A6A6FFX6</accession>
<proteinExistence type="predicted"/>
<keyword evidence="2" id="KW-1185">Reference proteome</keyword>
<reference evidence="1" key="1">
    <citation type="journal article" date="2020" name="Stud. Mycol.">
        <title>101 Dothideomycetes genomes: a test case for predicting lifestyles and emergence of pathogens.</title>
        <authorList>
            <person name="Haridas S."/>
            <person name="Albert R."/>
            <person name="Binder M."/>
            <person name="Bloem J."/>
            <person name="Labutti K."/>
            <person name="Salamov A."/>
            <person name="Andreopoulos B."/>
            <person name="Baker S."/>
            <person name="Barry K."/>
            <person name="Bills G."/>
            <person name="Bluhm B."/>
            <person name="Cannon C."/>
            <person name="Castanera R."/>
            <person name="Culley D."/>
            <person name="Daum C."/>
            <person name="Ezra D."/>
            <person name="Gonzalez J."/>
            <person name="Henrissat B."/>
            <person name="Kuo A."/>
            <person name="Liang C."/>
            <person name="Lipzen A."/>
            <person name="Lutzoni F."/>
            <person name="Magnuson J."/>
            <person name="Mondo S."/>
            <person name="Nolan M."/>
            <person name="Ohm R."/>
            <person name="Pangilinan J."/>
            <person name="Park H.-J."/>
            <person name="Ramirez L."/>
            <person name="Alfaro M."/>
            <person name="Sun H."/>
            <person name="Tritt A."/>
            <person name="Yoshinaga Y."/>
            <person name="Zwiers L.-H."/>
            <person name="Turgeon B."/>
            <person name="Goodwin S."/>
            <person name="Spatafora J."/>
            <person name="Crous P."/>
            <person name="Grigoriev I."/>
        </authorList>
    </citation>
    <scope>NUCLEOTIDE SEQUENCE</scope>
    <source>
        <strain evidence="1">SCOH1-5</strain>
    </source>
</reference>
<evidence type="ECO:0000313" key="1">
    <source>
        <dbReference type="EMBL" id="KAF2212214.1"/>
    </source>
</evidence>
<organism evidence="1 2">
    <name type="scientific">Cercospora zeae-maydis SCOH1-5</name>
    <dbReference type="NCBI Taxonomy" id="717836"/>
    <lineage>
        <taxon>Eukaryota</taxon>
        <taxon>Fungi</taxon>
        <taxon>Dikarya</taxon>
        <taxon>Ascomycota</taxon>
        <taxon>Pezizomycotina</taxon>
        <taxon>Dothideomycetes</taxon>
        <taxon>Dothideomycetidae</taxon>
        <taxon>Mycosphaerellales</taxon>
        <taxon>Mycosphaerellaceae</taxon>
        <taxon>Cercospora</taxon>
    </lineage>
</organism>
<gene>
    <name evidence="1" type="ORF">CERZMDRAFT_90716</name>
</gene>
<sequence>MTYQYESGRRRFHTKPDASFRTASRRCSRSMKSWSGHGWAVYTADTDCLPNVGPGEADS</sequence>
<protein>
    <submittedName>
        <fullName evidence="1">Uncharacterized protein</fullName>
    </submittedName>
</protein>
<dbReference type="EMBL" id="ML992673">
    <property type="protein sequence ID" value="KAF2212214.1"/>
    <property type="molecule type" value="Genomic_DNA"/>
</dbReference>
<evidence type="ECO:0000313" key="2">
    <source>
        <dbReference type="Proteomes" id="UP000799539"/>
    </source>
</evidence>
<name>A0A6A6FFX6_9PEZI</name>